<protein>
    <recommendedName>
        <fullName evidence="2">proline dehydrogenase</fullName>
        <ecNumber evidence="2">1.5.5.2</ecNumber>
    </recommendedName>
</protein>
<keyword evidence="6 12" id="KW-0560">Oxidoreductase</keyword>
<evidence type="ECO:0000259" key="11">
    <source>
        <dbReference type="Pfam" id="PF01619"/>
    </source>
</evidence>
<dbReference type="AlphaFoldDB" id="A0A6J4U834"/>
<feature type="binding site" evidence="10">
    <location>
        <position position="146"/>
    </location>
    <ligand>
        <name>FAD</name>
        <dbReference type="ChEBI" id="CHEBI:57692"/>
    </ligand>
</feature>
<evidence type="ECO:0000256" key="10">
    <source>
        <dbReference type="PIRSR" id="PIRSR000196-2"/>
    </source>
</evidence>
<feature type="binding site" evidence="9">
    <location>
        <position position="301"/>
    </location>
    <ligand>
        <name>substrate</name>
    </ligand>
</feature>
<dbReference type="Pfam" id="PF01619">
    <property type="entry name" value="Pro_dh"/>
    <property type="match status" value="1"/>
</dbReference>
<dbReference type="EMBL" id="CADCWG010000063">
    <property type="protein sequence ID" value="CAA9542944.1"/>
    <property type="molecule type" value="Genomic_DNA"/>
</dbReference>
<dbReference type="PIRSF" id="PIRSF000196">
    <property type="entry name" value="Pro_dehydrog"/>
    <property type="match status" value="1"/>
</dbReference>
<feature type="binding site" evidence="9">
    <location>
        <position position="111"/>
    </location>
    <ligand>
        <name>substrate</name>
    </ligand>
</feature>
<dbReference type="InterPro" id="IPR008219">
    <property type="entry name" value="PRODH_bac_arc"/>
</dbReference>
<organism evidence="12">
    <name type="scientific">uncultured Thermomicrobiales bacterium</name>
    <dbReference type="NCBI Taxonomy" id="1645740"/>
    <lineage>
        <taxon>Bacteria</taxon>
        <taxon>Pseudomonadati</taxon>
        <taxon>Thermomicrobiota</taxon>
        <taxon>Thermomicrobia</taxon>
        <taxon>Thermomicrobiales</taxon>
        <taxon>environmental samples</taxon>
    </lineage>
</organism>
<comment type="cofactor">
    <cofactor evidence="10">
        <name>FAD</name>
        <dbReference type="ChEBI" id="CHEBI:57692"/>
    </cofactor>
    <text evidence="10">Binds 1 FAD per subunit.</text>
</comment>
<sequence>MAIPLRLPRQIPVQQLLRRPLLALAESDQVEGLMRRNGFSKGLVARFVAGEDLETALGQVRALADQGMTSTLDQLGENVASEEEARQAVGSYTAILDRIAEANLEPNISVKLTMLGLDLGDPVAMANLAPILERAEAVGGFVRVDMEGSTYTERTMAIVEAMHDRFPGRVGTVIQSYLRRAEADVERMIARNARVRLVKGAYAEPATVAFQDRREVDANYARLMTRLLDAGTYPAIATHDPALIAQARDHAARQGIASDRWEFQMLYGVRRDEQVALTKAGYRMRIYVPFGTEWYPYFTRRIAERPANALFVARQLVSG</sequence>
<dbReference type="PANTHER" id="PTHR13914">
    <property type="entry name" value="PROLINE OXIDASE"/>
    <property type="match status" value="1"/>
</dbReference>
<dbReference type="InterPro" id="IPR002872">
    <property type="entry name" value="Proline_DH_dom"/>
</dbReference>
<dbReference type="PANTHER" id="PTHR13914:SF0">
    <property type="entry name" value="PROLINE DEHYDROGENASE 1, MITOCHONDRIAL"/>
    <property type="match status" value="1"/>
</dbReference>
<feature type="binding site" evidence="9">
    <location>
        <position position="300"/>
    </location>
    <ligand>
        <name>substrate</name>
    </ligand>
</feature>
<accession>A0A6J4U834</accession>
<dbReference type="GO" id="GO:0000166">
    <property type="term" value="F:nucleotide binding"/>
    <property type="evidence" value="ECO:0007669"/>
    <property type="project" value="UniProtKB-KW"/>
</dbReference>
<dbReference type="GO" id="GO:0004657">
    <property type="term" value="F:proline dehydrogenase activity"/>
    <property type="evidence" value="ECO:0007669"/>
    <property type="project" value="UniProtKB-EC"/>
</dbReference>
<evidence type="ECO:0000256" key="1">
    <source>
        <dbReference type="ARBA" id="ARBA00004739"/>
    </source>
</evidence>
<dbReference type="Gene3D" id="3.20.20.220">
    <property type="match status" value="1"/>
</dbReference>
<evidence type="ECO:0000256" key="6">
    <source>
        <dbReference type="ARBA" id="ARBA00023002"/>
    </source>
</evidence>
<keyword evidence="5 10" id="KW-0274">FAD</keyword>
<name>A0A6J4U834_9BACT</name>
<evidence type="ECO:0000256" key="9">
    <source>
        <dbReference type="PIRSR" id="PIRSR000196-1"/>
    </source>
</evidence>
<keyword evidence="7" id="KW-0642">Proline metabolism</keyword>
<evidence type="ECO:0000256" key="3">
    <source>
        <dbReference type="ARBA" id="ARBA00022630"/>
    </source>
</evidence>
<evidence type="ECO:0000313" key="12">
    <source>
        <dbReference type="EMBL" id="CAA9542944.1"/>
    </source>
</evidence>
<evidence type="ECO:0000256" key="4">
    <source>
        <dbReference type="ARBA" id="ARBA00022741"/>
    </source>
</evidence>
<proteinExistence type="predicted"/>
<dbReference type="UniPathway" id="UPA00261">
    <property type="reaction ID" value="UER00373"/>
</dbReference>
<dbReference type="GO" id="GO:0010133">
    <property type="term" value="P:L-proline catabolic process to L-glutamate"/>
    <property type="evidence" value="ECO:0007669"/>
    <property type="project" value="UniProtKB-UniPathway"/>
</dbReference>
<keyword evidence="3" id="KW-0285">Flavoprotein</keyword>
<evidence type="ECO:0000256" key="5">
    <source>
        <dbReference type="ARBA" id="ARBA00022827"/>
    </source>
</evidence>
<evidence type="ECO:0000256" key="7">
    <source>
        <dbReference type="ARBA" id="ARBA00023062"/>
    </source>
</evidence>
<dbReference type="EC" id="1.5.5.2" evidence="2"/>
<evidence type="ECO:0000256" key="8">
    <source>
        <dbReference type="ARBA" id="ARBA00048779"/>
    </source>
</evidence>
<reference evidence="12" key="1">
    <citation type="submission" date="2020-02" db="EMBL/GenBank/DDBJ databases">
        <authorList>
            <person name="Meier V. D."/>
        </authorList>
    </citation>
    <scope>NUCLEOTIDE SEQUENCE</scope>
    <source>
        <strain evidence="12">AVDCRST_MAG49</strain>
    </source>
</reference>
<dbReference type="InterPro" id="IPR029041">
    <property type="entry name" value="FAD-linked_oxidoreductase-like"/>
</dbReference>
<dbReference type="SUPFAM" id="SSF51730">
    <property type="entry name" value="FAD-linked oxidoreductase"/>
    <property type="match status" value="1"/>
</dbReference>
<keyword evidence="4 10" id="KW-0547">Nucleotide-binding</keyword>
<feature type="domain" description="Proline dehydrogenase" evidence="11">
    <location>
        <begin position="57"/>
        <end position="313"/>
    </location>
</feature>
<comment type="pathway">
    <text evidence="1">Amino-acid degradation; L-proline degradation into L-glutamate; L-glutamate from L-proline: step 1/2.</text>
</comment>
<feature type="binding site" evidence="10">
    <location>
        <position position="175"/>
    </location>
    <ligand>
        <name>FAD</name>
        <dbReference type="ChEBI" id="CHEBI:57692"/>
    </ligand>
</feature>
<gene>
    <name evidence="12" type="ORF">AVDCRST_MAG49-1052</name>
</gene>
<comment type="catalytic activity">
    <reaction evidence="8">
        <text>L-proline + a quinone = (S)-1-pyrroline-5-carboxylate + a quinol + H(+)</text>
        <dbReference type="Rhea" id="RHEA:23784"/>
        <dbReference type="ChEBI" id="CHEBI:15378"/>
        <dbReference type="ChEBI" id="CHEBI:17388"/>
        <dbReference type="ChEBI" id="CHEBI:24646"/>
        <dbReference type="ChEBI" id="CHEBI:60039"/>
        <dbReference type="ChEBI" id="CHEBI:132124"/>
        <dbReference type="EC" id="1.5.5.2"/>
    </reaction>
</comment>
<dbReference type="InterPro" id="IPR015659">
    <property type="entry name" value="Proline_oxidase"/>
</dbReference>
<evidence type="ECO:0000256" key="2">
    <source>
        <dbReference type="ARBA" id="ARBA00012695"/>
    </source>
</evidence>
<feature type="binding site" evidence="10">
    <location>
        <begin position="238"/>
        <end position="239"/>
    </location>
    <ligand>
        <name>FAD</name>
        <dbReference type="ChEBI" id="CHEBI:57692"/>
    </ligand>
</feature>
<feature type="binding site" evidence="10">
    <location>
        <begin position="199"/>
        <end position="201"/>
    </location>
    <ligand>
        <name>FAD</name>
        <dbReference type="ChEBI" id="CHEBI:57692"/>
    </ligand>
</feature>